<comment type="caution">
    <text evidence="1">The sequence shown here is derived from an EMBL/GenBank/DDBJ whole genome shotgun (WGS) entry which is preliminary data.</text>
</comment>
<reference evidence="1" key="1">
    <citation type="journal article" date="2022" name="bioRxiv">
        <title>Population genetic analysis of Ophidiomyces ophidiicola, the causative agent of snake fungal disease, indicates recent introductions to the USA.</title>
        <authorList>
            <person name="Ladner J.T."/>
            <person name="Palmer J.M."/>
            <person name="Ettinger C.L."/>
            <person name="Stajich J.E."/>
            <person name="Farrell T.M."/>
            <person name="Glorioso B.M."/>
            <person name="Lawson B."/>
            <person name="Price S.J."/>
            <person name="Stengle A.G."/>
            <person name="Grear D.A."/>
            <person name="Lorch J.M."/>
        </authorList>
    </citation>
    <scope>NUCLEOTIDE SEQUENCE</scope>
    <source>
        <strain evidence="1">NWHC 24266-5</strain>
    </source>
</reference>
<gene>
    <name evidence="1" type="ORF">LOY88_006306</name>
</gene>
<dbReference type="EMBL" id="JALBCA010000144">
    <property type="protein sequence ID" value="KAI2382104.1"/>
    <property type="molecule type" value="Genomic_DNA"/>
</dbReference>
<evidence type="ECO:0000313" key="1">
    <source>
        <dbReference type="EMBL" id="KAI2382104.1"/>
    </source>
</evidence>
<sequence length="325" mass="37643">MDKRCLIPPFSAPDAGLSRPDLGVLDSLPTISRTPAHEAFLTETDVNAFLRRDLDLSRLNRIHDQLWMAGRPMNARPLHRQRMMGVELLPTEQSDLHLLKFSNRLLVKPLPSYILDYDFWAEHLCGSSELHGSASGLLVSYIWIICSPLDLKIAHDYHLFPDQLDWAWWKAFVNDVFDHININALDTVNKRYHFGELRLGRINTIYRIKYFFTHFIRGYLYGYNRYLVFFERNFGWIIVVFAYFSLVLTAMQVAMDVPGLQDNKSFVNATYGFVIFSIVLVAFFLGLVGAIFTSIFLYNMGAAIRDDRQKRLEREKLAMASRAET</sequence>
<accession>A0ACB8URA7</accession>
<protein>
    <submittedName>
        <fullName evidence="1">Uncharacterized protein</fullName>
    </submittedName>
</protein>
<organism evidence="1">
    <name type="scientific">Ophidiomyces ophidiicola</name>
    <dbReference type="NCBI Taxonomy" id="1387563"/>
    <lineage>
        <taxon>Eukaryota</taxon>
        <taxon>Fungi</taxon>
        <taxon>Dikarya</taxon>
        <taxon>Ascomycota</taxon>
        <taxon>Pezizomycotina</taxon>
        <taxon>Eurotiomycetes</taxon>
        <taxon>Eurotiomycetidae</taxon>
        <taxon>Onygenales</taxon>
        <taxon>Onygenaceae</taxon>
        <taxon>Ophidiomyces</taxon>
    </lineage>
</organism>
<proteinExistence type="predicted"/>
<name>A0ACB8URA7_9EURO</name>